<evidence type="ECO:0000313" key="2">
    <source>
        <dbReference type="EMBL" id="KAL2328515.1"/>
    </source>
</evidence>
<evidence type="ECO:0000256" key="1">
    <source>
        <dbReference type="SAM" id="MobiDB-lite"/>
    </source>
</evidence>
<comment type="caution">
    <text evidence="2">The sequence shown here is derived from an EMBL/GenBank/DDBJ whole genome shotgun (WGS) entry which is preliminary data.</text>
</comment>
<gene>
    <name evidence="2" type="ORF">Fmac_021942</name>
</gene>
<name>A0ABD1LYA6_9FABA</name>
<reference evidence="2 3" key="1">
    <citation type="submission" date="2024-08" db="EMBL/GenBank/DDBJ databases">
        <title>Insights into the chromosomal genome structure of Flemingia macrophylla.</title>
        <authorList>
            <person name="Ding Y."/>
            <person name="Zhao Y."/>
            <person name="Bi W."/>
            <person name="Wu M."/>
            <person name="Zhao G."/>
            <person name="Gong Y."/>
            <person name="Li W."/>
            <person name="Zhang P."/>
        </authorList>
    </citation>
    <scope>NUCLEOTIDE SEQUENCE [LARGE SCALE GENOMIC DNA]</scope>
    <source>
        <strain evidence="2">DYQJB</strain>
        <tissue evidence="2">Leaf</tissue>
    </source>
</reference>
<protein>
    <submittedName>
        <fullName evidence="2">Uncharacterized protein</fullName>
    </submittedName>
</protein>
<accession>A0ABD1LYA6</accession>
<feature type="compositionally biased region" description="Basic residues" evidence="1">
    <location>
        <begin position="84"/>
        <end position="96"/>
    </location>
</feature>
<organism evidence="2 3">
    <name type="scientific">Flemingia macrophylla</name>
    <dbReference type="NCBI Taxonomy" id="520843"/>
    <lineage>
        <taxon>Eukaryota</taxon>
        <taxon>Viridiplantae</taxon>
        <taxon>Streptophyta</taxon>
        <taxon>Embryophyta</taxon>
        <taxon>Tracheophyta</taxon>
        <taxon>Spermatophyta</taxon>
        <taxon>Magnoliopsida</taxon>
        <taxon>eudicotyledons</taxon>
        <taxon>Gunneridae</taxon>
        <taxon>Pentapetalae</taxon>
        <taxon>rosids</taxon>
        <taxon>fabids</taxon>
        <taxon>Fabales</taxon>
        <taxon>Fabaceae</taxon>
        <taxon>Papilionoideae</taxon>
        <taxon>50 kb inversion clade</taxon>
        <taxon>NPAAA clade</taxon>
        <taxon>indigoferoid/millettioid clade</taxon>
        <taxon>Phaseoleae</taxon>
        <taxon>Flemingia</taxon>
    </lineage>
</organism>
<dbReference type="Proteomes" id="UP001603857">
    <property type="component" value="Unassembled WGS sequence"/>
</dbReference>
<dbReference type="EMBL" id="JBGMDY010000007">
    <property type="protein sequence ID" value="KAL2328515.1"/>
    <property type="molecule type" value="Genomic_DNA"/>
</dbReference>
<sequence>MKNAAEQNRIFGFFSTKKKRNCPSLLPKEIGLSLLQISLFNETLDVNGVLVLDLVVNGPTWENFCRNVNKRGNNDIPEPSSPLAKKRRKGTMKGKQPKYVIKLPPLKKAPVVESPLIQPSPSKLKILFPFLPNH</sequence>
<dbReference type="AlphaFoldDB" id="A0ABD1LYA6"/>
<keyword evidence="3" id="KW-1185">Reference proteome</keyword>
<feature type="region of interest" description="Disordered" evidence="1">
    <location>
        <begin position="70"/>
        <end position="96"/>
    </location>
</feature>
<proteinExistence type="predicted"/>
<evidence type="ECO:0000313" key="3">
    <source>
        <dbReference type="Proteomes" id="UP001603857"/>
    </source>
</evidence>